<dbReference type="AlphaFoldDB" id="A0A378JRX1"/>
<reference evidence="4 6" key="2">
    <citation type="submission" date="2018-06" db="EMBL/GenBank/DDBJ databases">
        <authorList>
            <consortium name="Pathogen Informatics"/>
            <person name="Doyle S."/>
        </authorList>
    </citation>
    <scope>NUCLEOTIDE SEQUENCE [LARGE SCALE GENOMIC DNA]</scope>
    <source>
        <strain evidence="4 6">NCTC12239</strain>
    </source>
</reference>
<gene>
    <name evidence="3" type="ORF">Lmor_1937</name>
    <name evidence="4" type="ORF">NCTC12239_00101</name>
</gene>
<feature type="transmembrane region" description="Helical" evidence="2">
    <location>
        <begin position="257"/>
        <end position="278"/>
    </location>
</feature>
<feature type="transmembrane region" description="Helical" evidence="2">
    <location>
        <begin position="396"/>
        <end position="417"/>
    </location>
</feature>
<keyword evidence="2" id="KW-0472">Membrane</keyword>
<dbReference type="Proteomes" id="UP000254040">
    <property type="component" value="Unassembled WGS sequence"/>
</dbReference>
<organism evidence="4 6">
    <name type="scientific">Legionella moravica</name>
    <dbReference type="NCBI Taxonomy" id="39962"/>
    <lineage>
        <taxon>Bacteria</taxon>
        <taxon>Pseudomonadati</taxon>
        <taxon>Pseudomonadota</taxon>
        <taxon>Gammaproteobacteria</taxon>
        <taxon>Legionellales</taxon>
        <taxon>Legionellaceae</taxon>
        <taxon>Legionella</taxon>
    </lineage>
</organism>
<evidence type="ECO:0000313" key="3">
    <source>
        <dbReference type="EMBL" id="KTD33955.1"/>
    </source>
</evidence>
<feature type="transmembrane region" description="Helical" evidence="2">
    <location>
        <begin position="517"/>
        <end position="539"/>
    </location>
</feature>
<dbReference type="STRING" id="39962.Lmor_1937"/>
<dbReference type="Proteomes" id="UP000054985">
    <property type="component" value="Unassembled WGS sequence"/>
</dbReference>
<feature type="transmembrane region" description="Helical" evidence="2">
    <location>
        <begin position="368"/>
        <end position="390"/>
    </location>
</feature>
<sequence>MSLKSDEKQTIKPVDLVFILAIAGRIDAQSRILAEKLDKDRTVYYAYAVLDSLSSSYSMFKYFFDLCIPSGTNDQMHDLMMTPGGIIAISIETLFLVSFSFLATLYDKEKGDSIKKYIATDWPYFRGIMKGLKNAYKGFRSAIVAISLIGGIDLKYLIAPVGLLLGIFAAVNRTWLLKMVNDRKVMMTANAELLLEIKKLRTLTREESESYLGKIKEQSQSFDTRCKAFVAVAAGGFIDGLYLYVGVLGLAMLSPPLLASMAIICAIYTIACVVTRLYEEYDFQLRLFVTHTKCELALITKELETSYAQLLALRDIPNKTLKDYIAIRCLELEVYKLINRFEDKRNLLKHQSTPTYLSAALLGIKNGLYAYSALASILFLVGSILVLTGIAFPPALLVTCVTLGLVFMVGFAIQSLVTTYFKLNKKDDSEHHPFDELIEMKNNLLSGAADFLEPESFQQSIRDGLFLDRSPQFFFQEWFEVFRSLFSGFGKGQKFVDFAGNPLQEMDEQGHYQDTPIMYVLSVFSALFFGIILALRALARGLGRAPLGQVDLAAEVEPQPVHDPVTTKVLLQTESQGESIQSKNPRTDSQSTLPTSSSPFGFFNKKPIKSEIRHAKSEQDFSIFTASPQSTIQGLT</sequence>
<evidence type="ECO:0000313" key="4">
    <source>
        <dbReference type="EMBL" id="STX61196.1"/>
    </source>
</evidence>
<feature type="transmembrane region" description="Helical" evidence="2">
    <location>
        <begin position="228"/>
        <end position="251"/>
    </location>
</feature>
<evidence type="ECO:0000256" key="2">
    <source>
        <dbReference type="SAM" id="Phobius"/>
    </source>
</evidence>
<evidence type="ECO:0000313" key="5">
    <source>
        <dbReference type="Proteomes" id="UP000054985"/>
    </source>
</evidence>
<keyword evidence="2" id="KW-1133">Transmembrane helix</keyword>
<feature type="transmembrane region" description="Helical" evidence="2">
    <location>
        <begin position="84"/>
        <end position="106"/>
    </location>
</feature>
<dbReference type="EMBL" id="LNYN01000021">
    <property type="protein sequence ID" value="KTD33955.1"/>
    <property type="molecule type" value="Genomic_DNA"/>
</dbReference>
<feature type="transmembrane region" description="Helical" evidence="2">
    <location>
        <begin position="158"/>
        <end position="177"/>
    </location>
</feature>
<evidence type="ECO:0000313" key="6">
    <source>
        <dbReference type="Proteomes" id="UP000254040"/>
    </source>
</evidence>
<name>A0A378JRX1_9GAMM</name>
<dbReference type="RefSeq" id="WP_028384008.1">
    <property type="nucleotide sequence ID" value="NZ_CAAAJG010000027.1"/>
</dbReference>
<evidence type="ECO:0000256" key="1">
    <source>
        <dbReference type="SAM" id="MobiDB-lite"/>
    </source>
</evidence>
<accession>A0A378JRX1</accession>
<feature type="region of interest" description="Disordered" evidence="1">
    <location>
        <begin position="573"/>
        <end position="604"/>
    </location>
</feature>
<reference evidence="3 5" key="1">
    <citation type="submission" date="2015-11" db="EMBL/GenBank/DDBJ databases">
        <title>Genomic analysis of 38 Legionella species identifies large and diverse effector repertoires.</title>
        <authorList>
            <person name="Burstein D."/>
            <person name="Amaro F."/>
            <person name="Zusman T."/>
            <person name="Lifshitz Z."/>
            <person name="Cohen O."/>
            <person name="Gilbert J.A."/>
            <person name="Pupko T."/>
            <person name="Shuman H.A."/>
            <person name="Segal G."/>
        </authorList>
    </citation>
    <scope>NUCLEOTIDE SEQUENCE [LARGE SCALE GENOMIC DNA]</scope>
    <source>
        <strain evidence="3 5">ATCC 43877</strain>
    </source>
</reference>
<dbReference type="EMBL" id="UGOG01000001">
    <property type="protein sequence ID" value="STX61196.1"/>
    <property type="molecule type" value="Genomic_DNA"/>
</dbReference>
<dbReference type="OrthoDB" id="5634904at2"/>
<feature type="compositionally biased region" description="Polar residues" evidence="1">
    <location>
        <begin position="573"/>
        <end position="599"/>
    </location>
</feature>
<protein>
    <submittedName>
        <fullName evidence="4">Transmembrane protein</fullName>
    </submittedName>
</protein>
<proteinExistence type="predicted"/>
<keyword evidence="2 4" id="KW-0812">Transmembrane</keyword>
<keyword evidence="5" id="KW-1185">Reference proteome</keyword>